<protein>
    <submittedName>
        <fullName evidence="4">DinB protein</fullName>
    </submittedName>
</protein>
<dbReference type="AlphaFoldDB" id="A0A1R4HQQ9"/>
<dbReference type="EMBL" id="FUKM01000009">
    <property type="protein sequence ID" value="SJN09911.1"/>
    <property type="molecule type" value="Genomic_DNA"/>
</dbReference>
<feature type="binding site" evidence="3">
    <location>
        <position position="45"/>
    </location>
    <ligand>
        <name>a divalent metal cation</name>
        <dbReference type="ChEBI" id="CHEBI:60240"/>
    </ligand>
</feature>
<comment type="caution">
    <text evidence="4">The sequence shown here is derived from an EMBL/GenBank/DDBJ whole genome shotgun (WGS) entry which is preliminary data.</text>
</comment>
<dbReference type="InterPro" id="IPR007837">
    <property type="entry name" value="DinB"/>
</dbReference>
<evidence type="ECO:0000256" key="2">
    <source>
        <dbReference type="ARBA" id="ARBA00022723"/>
    </source>
</evidence>
<feature type="binding site" evidence="3">
    <location>
        <position position="49"/>
    </location>
    <ligand>
        <name>a divalent metal cation</name>
        <dbReference type="ChEBI" id="CHEBI:60240"/>
    </ligand>
</feature>
<gene>
    <name evidence="4" type="ORF">CZ787_02500</name>
</gene>
<evidence type="ECO:0000313" key="5">
    <source>
        <dbReference type="Proteomes" id="UP000196331"/>
    </source>
</evidence>
<organism evidence="4 5">
    <name type="scientific">Halomonas citrativorans</name>
    <dbReference type="NCBI Taxonomy" id="2742612"/>
    <lineage>
        <taxon>Bacteria</taxon>
        <taxon>Pseudomonadati</taxon>
        <taxon>Pseudomonadota</taxon>
        <taxon>Gammaproteobacteria</taxon>
        <taxon>Oceanospirillales</taxon>
        <taxon>Halomonadaceae</taxon>
        <taxon>Halomonas</taxon>
    </lineage>
</organism>
<dbReference type="InterPro" id="IPR034660">
    <property type="entry name" value="DinB/YfiT-like"/>
</dbReference>
<dbReference type="Gene3D" id="1.20.120.450">
    <property type="entry name" value="dinb family like domain"/>
    <property type="match status" value="1"/>
</dbReference>
<dbReference type="GO" id="GO:0046872">
    <property type="term" value="F:metal ion binding"/>
    <property type="evidence" value="ECO:0007669"/>
    <property type="project" value="UniProtKB-KW"/>
</dbReference>
<keyword evidence="2 3" id="KW-0479">Metal-binding</keyword>
<evidence type="ECO:0000256" key="1">
    <source>
        <dbReference type="ARBA" id="ARBA00008635"/>
    </source>
</evidence>
<comment type="similarity">
    <text evidence="1">Belongs to the DinB family.</text>
</comment>
<dbReference type="Pfam" id="PF05163">
    <property type="entry name" value="DinB"/>
    <property type="match status" value="1"/>
</dbReference>
<accession>A0A1R4HQQ9</accession>
<evidence type="ECO:0000256" key="3">
    <source>
        <dbReference type="PIRSR" id="PIRSR607837-1"/>
    </source>
</evidence>
<sequence length="89" mass="10128">MDHKIINWIAELSESDLKFILRYHNTKGVAATKRYSSLVLHFFNHQTHHRGQVSTLLAQAGVDIGVTDLLAEIPEENKVMHSDSFSVRL</sequence>
<reference evidence="4 5" key="1">
    <citation type="submission" date="2017-02" db="EMBL/GenBank/DDBJ databases">
        <authorList>
            <person name="Dridi B."/>
        </authorList>
    </citation>
    <scope>NUCLEOTIDE SEQUENCE [LARGE SCALE GENOMIC DNA]</scope>
    <source>
        <strain evidence="4 5">JB380</strain>
    </source>
</reference>
<dbReference type="Proteomes" id="UP000196331">
    <property type="component" value="Unassembled WGS sequence"/>
</dbReference>
<proteinExistence type="inferred from homology"/>
<dbReference type="SUPFAM" id="SSF109854">
    <property type="entry name" value="DinB/YfiT-like putative metalloenzymes"/>
    <property type="match status" value="1"/>
</dbReference>
<evidence type="ECO:0000313" key="4">
    <source>
        <dbReference type="EMBL" id="SJN09911.1"/>
    </source>
</evidence>
<name>A0A1R4HQQ9_9GAMM</name>